<dbReference type="RefSeq" id="WP_048115215.1">
    <property type="nucleotide sequence ID" value="NZ_CP011070.1"/>
</dbReference>
<dbReference type="OrthoDB" id="8020at2157"/>
<name>A0A0D5C006_9ARCH</name>
<protein>
    <submittedName>
        <fullName evidence="1">Uncharacterized protein</fullName>
    </submittedName>
</protein>
<gene>
    <name evidence="1" type="ORF">NADRNF5_0443</name>
</gene>
<reference evidence="2" key="1">
    <citation type="submission" date="2015-03" db="EMBL/GenBank/DDBJ databases">
        <title>Characterization of two novel Thaumarchaeota isolated from the Northern Adriatic Sea.</title>
        <authorList>
            <person name="Bayer B."/>
            <person name="Vojvoda J."/>
            <person name="Offre P."/>
            <person name="Srivastava A."/>
            <person name="Elisabeth N."/>
            <person name="Garcia J.A.L."/>
            <person name="Schleper C."/>
            <person name="Herndl G.J."/>
        </authorList>
    </citation>
    <scope>NUCLEOTIDE SEQUENCE [LARGE SCALE GENOMIC DNA]</scope>
    <source>
        <strain evidence="2">NF5</strain>
    </source>
</reference>
<dbReference type="AlphaFoldDB" id="A0A0D5C006"/>
<dbReference type="Proteomes" id="UP000032408">
    <property type="component" value="Chromosome"/>
</dbReference>
<sequence>MSSQSSIPWFDDFVGVAYRYYDLRMNVVPLFTDQKESASIWHDTIHWWVDPSIKIRFVEIDDNYWFIMGSDSQKPDTNLSFFKVLPKSENYERFKKGHGGEAYLRLGVYTKKSLNDVKKDALCDCTHEAQDHDENDNDECLFNSCDCKQFSSFQINLLKRKKTTTDIKFLQEKDVKDDPLAWNCLNANMYSKSEKL</sequence>
<accession>A0A0D5C006</accession>
<reference evidence="1 2" key="2">
    <citation type="journal article" date="2016" name="ISME J.">
        <title>Physiological and genomic characterization of two novel marine thaumarchaeal strains indicates niche differentiation.</title>
        <authorList>
            <person name="Bayer B."/>
            <person name="Vojvoda J."/>
            <person name="Offre P."/>
            <person name="Alves R.J."/>
            <person name="Elisabeth N.H."/>
            <person name="Garcia J.A."/>
            <person name="Volland J.M."/>
            <person name="Srivastava A."/>
            <person name="Schleper C."/>
            <person name="Herndl G.J."/>
        </authorList>
    </citation>
    <scope>NUCLEOTIDE SEQUENCE [LARGE SCALE GENOMIC DNA]</scope>
    <source>
        <strain evidence="1 2">NF5</strain>
    </source>
</reference>
<dbReference type="EMBL" id="CP011070">
    <property type="protein sequence ID" value="AJW70139.1"/>
    <property type="molecule type" value="Genomic_DNA"/>
</dbReference>
<evidence type="ECO:0000313" key="2">
    <source>
        <dbReference type="Proteomes" id="UP000032408"/>
    </source>
</evidence>
<dbReference type="KEGG" id="nin:NADRNF5_0443"/>
<dbReference type="HOGENOM" id="CLU_1405924_0_0_2"/>
<proteinExistence type="predicted"/>
<keyword evidence="2" id="KW-1185">Reference proteome</keyword>
<organism evidence="1 2">
    <name type="scientific">Nitrosopumilus adriaticus</name>
    <dbReference type="NCBI Taxonomy" id="1580092"/>
    <lineage>
        <taxon>Archaea</taxon>
        <taxon>Nitrososphaerota</taxon>
        <taxon>Nitrososphaeria</taxon>
        <taxon>Nitrosopumilales</taxon>
        <taxon>Nitrosopumilaceae</taxon>
        <taxon>Nitrosopumilus</taxon>
    </lineage>
</organism>
<dbReference type="GeneID" id="24819691"/>
<evidence type="ECO:0000313" key="1">
    <source>
        <dbReference type="EMBL" id="AJW70139.1"/>
    </source>
</evidence>